<organism evidence="1 2">
    <name type="scientific">Metaclostridioides mangenotii</name>
    <dbReference type="NCBI Taxonomy" id="1540"/>
    <lineage>
        <taxon>Bacteria</taxon>
        <taxon>Bacillati</taxon>
        <taxon>Bacillota</taxon>
        <taxon>Clostridia</taxon>
        <taxon>Peptostreptococcales</taxon>
        <taxon>Peptostreptococcaceae</taxon>
        <taxon>Metaclostridioides</taxon>
    </lineage>
</organism>
<dbReference type="RefSeq" id="WP_027700986.1">
    <property type="nucleotide sequence ID" value="NZ_BAAACS010000005.1"/>
</dbReference>
<evidence type="ECO:0000313" key="2">
    <source>
        <dbReference type="Proteomes" id="UP000767291"/>
    </source>
</evidence>
<gene>
    <name evidence="1" type="ORF">J2Z43_002754</name>
</gene>
<proteinExistence type="predicted"/>
<dbReference type="Proteomes" id="UP000767291">
    <property type="component" value="Unassembled WGS sequence"/>
</dbReference>
<protein>
    <submittedName>
        <fullName evidence="1">Uncharacterized protein</fullName>
    </submittedName>
</protein>
<sequence>MNNLSKPKDLYNNGYKCIYYNKINSKHTVYLKNFESEKSETVEFSNDTDFNDFKDYITSQKFY</sequence>
<accession>A0ABS4EEF1</accession>
<reference evidence="1 2" key="1">
    <citation type="submission" date="2021-03" db="EMBL/GenBank/DDBJ databases">
        <title>Genomic Encyclopedia of Type Strains, Phase IV (KMG-IV): sequencing the most valuable type-strain genomes for metagenomic binning, comparative biology and taxonomic classification.</title>
        <authorList>
            <person name="Goeker M."/>
        </authorList>
    </citation>
    <scope>NUCLEOTIDE SEQUENCE [LARGE SCALE GENOMIC DNA]</scope>
    <source>
        <strain evidence="1 2">DSM 1289</strain>
    </source>
</reference>
<dbReference type="EMBL" id="JAGGJX010000008">
    <property type="protein sequence ID" value="MBP1856302.1"/>
    <property type="molecule type" value="Genomic_DNA"/>
</dbReference>
<evidence type="ECO:0000313" key="1">
    <source>
        <dbReference type="EMBL" id="MBP1856302.1"/>
    </source>
</evidence>
<comment type="caution">
    <text evidence="1">The sequence shown here is derived from an EMBL/GenBank/DDBJ whole genome shotgun (WGS) entry which is preliminary data.</text>
</comment>
<keyword evidence="2" id="KW-1185">Reference proteome</keyword>
<name>A0ABS4EEF1_9FIRM</name>